<dbReference type="GO" id="GO:0031902">
    <property type="term" value="C:late endosome membrane"/>
    <property type="evidence" value="ECO:0007669"/>
    <property type="project" value="UniProtKB-SubCell"/>
</dbReference>
<dbReference type="PANTHER" id="PTHR21136:SF179">
    <property type="entry name" value="VESICLE ASSOCIATED MEMBRANE PROTEIN 7-RELATED"/>
    <property type="match status" value="1"/>
</dbReference>
<keyword evidence="20" id="KW-1185">Reference proteome</keyword>
<dbReference type="PROSITE" id="PS50892">
    <property type="entry name" value="V_SNARE"/>
    <property type="match status" value="1"/>
</dbReference>
<dbReference type="GO" id="GO:0005484">
    <property type="term" value="F:SNAP receptor activity"/>
    <property type="evidence" value="ECO:0007669"/>
    <property type="project" value="TreeGrafter"/>
</dbReference>
<dbReference type="Pfam" id="PF00957">
    <property type="entry name" value="Synaptobrevin"/>
    <property type="match status" value="1"/>
</dbReference>
<evidence type="ECO:0000256" key="5">
    <source>
        <dbReference type="ARBA" id="ARBA00022927"/>
    </source>
</evidence>
<evidence type="ECO:0000313" key="20">
    <source>
        <dbReference type="Proteomes" id="UP000183832"/>
    </source>
</evidence>
<evidence type="ECO:0000313" key="19">
    <source>
        <dbReference type="EMBL" id="CRK93103.1"/>
    </source>
</evidence>
<dbReference type="GO" id="GO:0000149">
    <property type="term" value="F:SNARE binding"/>
    <property type="evidence" value="ECO:0007669"/>
    <property type="project" value="TreeGrafter"/>
</dbReference>
<evidence type="ECO:0000256" key="10">
    <source>
        <dbReference type="ARBA" id="ARBA00037845"/>
    </source>
</evidence>
<evidence type="ECO:0000256" key="7">
    <source>
        <dbReference type="ARBA" id="ARBA00023136"/>
    </source>
</evidence>
<dbReference type="GO" id="GO:0006887">
    <property type="term" value="P:exocytosis"/>
    <property type="evidence" value="ECO:0007669"/>
    <property type="project" value="TreeGrafter"/>
</dbReference>
<dbReference type="Gene3D" id="3.30.450.50">
    <property type="entry name" value="Longin domain"/>
    <property type="match status" value="1"/>
</dbReference>
<name>A0A1J1HYD7_9DIPT</name>
<comment type="subcellular location">
    <subcellularLocation>
        <location evidence="12">Cytoplasmic vesicle</location>
        <location evidence="12">Phagosome membrane</location>
        <topology evidence="12">Single-pass type IV membrane protein</topology>
    </subcellularLocation>
    <subcellularLocation>
        <location evidence="9">Cytoplasmic vesicle</location>
        <location evidence="9">Secretory vesicle membrane</location>
        <topology evidence="9">Single-pass type IV membrane protein</topology>
    </subcellularLocation>
    <subcellularLocation>
        <location evidence="1">Endoplasmic reticulum membrane</location>
        <topology evidence="1">Single-pass type IV membrane protein</topology>
    </subcellularLocation>
    <subcellularLocation>
        <location evidence="8">Golgi apparatus</location>
        <location evidence="8">trans-Golgi network membrane</location>
        <topology evidence="8">Single-pass type IV membrane protein</topology>
    </subcellularLocation>
    <subcellularLocation>
        <location evidence="10">Late endosome membrane</location>
        <topology evidence="10">Single-pass type IV membrane protein</topology>
    </subcellularLocation>
    <subcellularLocation>
        <location evidence="11">Lysosome membrane</location>
        <topology evidence="11">Single-pass type IV membrane protein</topology>
    </subcellularLocation>
</comment>
<keyword evidence="5" id="KW-0653">Protein transport</keyword>
<dbReference type="InterPro" id="IPR010908">
    <property type="entry name" value="Longin_dom"/>
</dbReference>
<dbReference type="AlphaFoldDB" id="A0A1J1HYD7"/>
<evidence type="ECO:0000256" key="9">
    <source>
        <dbReference type="ARBA" id="ARBA00037803"/>
    </source>
</evidence>
<dbReference type="InterPro" id="IPR051097">
    <property type="entry name" value="Synaptobrevin-like_transport"/>
</dbReference>
<evidence type="ECO:0000259" key="18">
    <source>
        <dbReference type="PROSITE" id="PS50892"/>
    </source>
</evidence>
<evidence type="ECO:0000259" key="17">
    <source>
        <dbReference type="PROSITE" id="PS50859"/>
    </source>
</evidence>
<accession>A0A1J1HYD7</accession>
<gene>
    <name evidence="19" type="ORF">CLUMA_CG006486</name>
</gene>
<dbReference type="GO" id="GO:0030658">
    <property type="term" value="C:transport vesicle membrane"/>
    <property type="evidence" value="ECO:0007669"/>
    <property type="project" value="UniProtKB-SubCell"/>
</dbReference>
<dbReference type="FunFam" id="3.30.450.50:FF:000015">
    <property type="entry name" value="Synaptobrevin 2 isoform 1"/>
    <property type="match status" value="1"/>
</dbReference>
<dbReference type="PRINTS" id="PR00219">
    <property type="entry name" value="SYNAPTOBREVN"/>
</dbReference>
<dbReference type="InterPro" id="IPR011012">
    <property type="entry name" value="Longin-like_dom_sf"/>
</dbReference>
<keyword evidence="4 16" id="KW-0812">Transmembrane</keyword>
<protein>
    <recommendedName>
        <fullName evidence="13">Vesicle-associated membrane protein 7</fullName>
    </recommendedName>
    <alternativeName>
        <fullName evidence="14">Synaptobrevin-like protein 1</fullName>
    </alternativeName>
</protein>
<dbReference type="GO" id="GO:0030670">
    <property type="term" value="C:phagocytic vesicle membrane"/>
    <property type="evidence" value="ECO:0007669"/>
    <property type="project" value="UniProtKB-SubCell"/>
</dbReference>
<evidence type="ECO:0000256" key="3">
    <source>
        <dbReference type="ARBA" id="ARBA00022448"/>
    </source>
</evidence>
<feature type="domain" description="V-SNARE coiled-coil homology" evidence="18">
    <location>
        <begin position="125"/>
        <end position="185"/>
    </location>
</feature>
<keyword evidence="6 16" id="KW-1133">Transmembrane helix</keyword>
<sequence length="218" mass="25230">MPLLYTVISRGNTILCKYADCVGNFSEVTENLISKIQLTNHKLTYTHGNYLFHYICADKLIYMCITDDEFERSRAFLFLTEIKKKFLSTYGLTAATAIPYAMNTEFSRVIANEMKACNESREYDSITRVHGQIDELKDIMVKNIENVTARGERLELLVNKSENLRDNAVSFRQTSRTLARTLFWRNVRMYLLLGLLLMFIVYIVTSMFCGGLTWSSCR</sequence>
<dbReference type="FunFam" id="1.20.5.110:FF:000004">
    <property type="entry name" value="Vesicle-associated membrane protein 7"/>
    <property type="match status" value="1"/>
</dbReference>
<evidence type="ECO:0000256" key="2">
    <source>
        <dbReference type="ARBA" id="ARBA00008025"/>
    </source>
</evidence>
<evidence type="ECO:0000256" key="15">
    <source>
        <dbReference type="PROSITE-ProRule" id="PRU00290"/>
    </source>
</evidence>
<keyword evidence="7 16" id="KW-0472">Membrane</keyword>
<dbReference type="Pfam" id="PF13774">
    <property type="entry name" value="Longin"/>
    <property type="match status" value="1"/>
</dbReference>
<dbReference type="PROSITE" id="PS50859">
    <property type="entry name" value="LONGIN"/>
    <property type="match status" value="1"/>
</dbReference>
<dbReference type="CDD" id="cd14824">
    <property type="entry name" value="Longin"/>
    <property type="match status" value="1"/>
</dbReference>
<dbReference type="GO" id="GO:0031201">
    <property type="term" value="C:SNARE complex"/>
    <property type="evidence" value="ECO:0007669"/>
    <property type="project" value="TreeGrafter"/>
</dbReference>
<dbReference type="STRING" id="568069.A0A1J1HYD7"/>
<evidence type="ECO:0000256" key="8">
    <source>
        <dbReference type="ARBA" id="ARBA00037801"/>
    </source>
</evidence>
<dbReference type="InterPro" id="IPR042855">
    <property type="entry name" value="V_SNARE_CC"/>
</dbReference>
<evidence type="ECO:0000256" key="1">
    <source>
        <dbReference type="ARBA" id="ARBA00004163"/>
    </source>
</evidence>
<dbReference type="InterPro" id="IPR001388">
    <property type="entry name" value="Synaptobrevin-like"/>
</dbReference>
<dbReference type="GO" id="GO:0005794">
    <property type="term" value="C:Golgi apparatus"/>
    <property type="evidence" value="ECO:0007669"/>
    <property type="project" value="UniProtKB-SubCell"/>
</dbReference>
<evidence type="ECO:0000256" key="6">
    <source>
        <dbReference type="ARBA" id="ARBA00022989"/>
    </source>
</evidence>
<keyword evidence="15" id="KW-0175">Coiled coil</keyword>
<dbReference type="Proteomes" id="UP000183832">
    <property type="component" value="Unassembled WGS sequence"/>
</dbReference>
<feature type="domain" description="Longin" evidence="17">
    <location>
        <begin position="7"/>
        <end position="110"/>
    </location>
</feature>
<dbReference type="Gene3D" id="1.20.5.110">
    <property type="match status" value="1"/>
</dbReference>
<evidence type="ECO:0000256" key="14">
    <source>
        <dbReference type="ARBA" id="ARBA00042194"/>
    </source>
</evidence>
<evidence type="ECO:0000256" key="11">
    <source>
        <dbReference type="ARBA" id="ARBA00037863"/>
    </source>
</evidence>
<feature type="transmembrane region" description="Helical" evidence="16">
    <location>
        <begin position="190"/>
        <end position="214"/>
    </location>
</feature>
<evidence type="ECO:0000256" key="12">
    <source>
        <dbReference type="ARBA" id="ARBA00037875"/>
    </source>
</evidence>
<dbReference type="GO" id="GO:0006906">
    <property type="term" value="P:vesicle fusion"/>
    <property type="evidence" value="ECO:0007669"/>
    <property type="project" value="TreeGrafter"/>
</dbReference>
<proteinExistence type="inferred from homology"/>
<keyword evidence="3" id="KW-0813">Transport</keyword>
<dbReference type="CDD" id="cd15871">
    <property type="entry name" value="R-SNARE_VAMP7"/>
    <property type="match status" value="1"/>
</dbReference>
<evidence type="ECO:0000256" key="16">
    <source>
        <dbReference type="SAM" id="Phobius"/>
    </source>
</evidence>
<dbReference type="EMBL" id="CVRI01000036">
    <property type="protein sequence ID" value="CRK93103.1"/>
    <property type="molecule type" value="Genomic_DNA"/>
</dbReference>
<comment type="similarity">
    <text evidence="2">Belongs to the synaptobrevin family.</text>
</comment>
<dbReference type="GO" id="GO:0015031">
    <property type="term" value="P:protein transport"/>
    <property type="evidence" value="ECO:0007669"/>
    <property type="project" value="UniProtKB-KW"/>
</dbReference>
<reference evidence="19 20" key="1">
    <citation type="submission" date="2015-04" db="EMBL/GenBank/DDBJ databases">
        <authorList>
            <person name="Syromyatnikov M.Y."/>
            <person name="Popov V.N."/>
        </authorList>
    </citation>
    <scope>NUCLEOTIDE SEQUENCE [LARGE SCALE GENOMIC DNA]</scope>
</reference>
<dbReference type="SUPFAM" id="SSF64356">
    <property type="entry name" value="SNARE-like"/>
    <property type="match status" value="1"/>
</dbReference>
<dbReference type="GO" id="GO:0005765">
    <property type="term" value="C:lysosomal membrane"/>
    <property type="evidence" value="ECO:0007669"/>
    <property type="project" value="UniProtKB-SubCell"/>
</dbReference>
<dbReference type="GO" id="GO:0005789">
    <property type="term" value="C:endoplasmic reticulum membrane"/>
    <property type="evidence" value="ECO:0007669"/>
    <property type="project" value="UniProtKB-SubCell"/>
</dbReference>
<evidence type="ECO:0000256" key="4">
    <source>
        <dbReference type="ARBA" id="ARBA00022692"/>
    </source>
</evidence>
<evidence type="ECO:0000256" key="13">
    <source>
        <dbReference type="ARBA" id="ARBA00039269"/>
    </source>
</evidence>
<organism evidence="19 20">
    <name type="scientific">Clunio marinus</name>
    <dbReference type="NCBI Taxonomy" id="568069"/>
    <lineage>
        <taxon>Eukaryota</taxon>
        <taxon>Metazoa</taxon>
        <taxon>Ecdysozoa</taxon>
        <taxon>Arthropoda</taxon>
        <taxon>Hexapoda</taxon>
        <taxon>Insecta</taxon>
        <taxon>Pterygota</taxon>
        <taxon>Neoptera</taxon>
        <taxon>Endopterygota</taxon>
        <taxon>Diptera</taxon>
        <taxon>Nematocera</taxon>
        <taxon>Chironomoidea</taxon>
        <taxon>Chironomidae</taxon>
        <taxon>Clunio</taxon>
    </lineage>
</organism>
<dbReference type="OrthoDB" id="248747at2759"/>
<dbReference type="SMART" id="SM01270">
    <property type="entry name" value="Longin"/>
    <property type="match status" value="1"/>
</dbReference>
<dbReference type="PANTHER" id="PTHR21136">
    <property type="entry name" value="SNARE PROTEINS"/>
    <property type="match status" value="1"/>
</dbReference>
<dbReference type="PROSITE" id="PS00417">
    <property type="entry name" value="SYNAPTOBREVIN"/>
    <property type="match status" value="1"/>
</dbReference>
<dbReference type="SUPFAM" id="SSF58038">
    <property type="entry name" value="SNARE fusion complex"/>
    <property type="match status" value="1"/>
</dbReference>